<evidence type="ECO:0000313" key="4">
    <source>
        <dbReference type="Proteomes" id="UP000319219"/>
    </source>
</evidence>
<name>A0ABY3B1F2_9BACL</name>
<evidence type="ECO:0000256" key="1">
    <source>
        <dbReference type="SAM" id="MobiDB-lite"/>
    </source>
</evidence>
<feature type="domain" description="HNH" evidence="2">
    <location>
        <begin position="60"/>
        <end position="105"/>
    </location>
</feature>
<dbReference type="Gene3D" id="1.10.30.50">
    <property type="match status" value="1"/>
</dbReference>
<accession>A0ABY3B1F2</accession>
<sequence length="136" mass="15309">MALAKRKKPIPEHRKNILAHHNRKERPKKKRYIDPEAISKDKVRTAVSERDASVGDHNCCLLCGKPGPGLHLHRIIYGGMGGGGGQYVVDNCVLVCHACHELIHSNKRVWQPILLDHIKVMKNAPDMSPIYQARNL</sequence>
<comment type="caution">
    <text evidence="3">The sequence shown here is derived from an EMBL/GenBank/DDBJ whole genome shotgun (WGS) entry which is preliminary data.</text>
</comment>
<proteinExistence type="predicted"/>
<reference evidence="3 4" key="1">
    <citation type="submission" date="2019-07" db="EMBL/GenBank/DDBJ databases">
        <title>Paenibacillus ottowii sp. nov. isolated from a fermentation system processing bovine manure.</title>
        <authorList>
            <person name="Velazquez L.F."/>
            <person name="Rajbanshi S."/>
            <person name="Guan S."/>
            <person name="Hinchee M."/>
            <person name="Welsh A."/>
        </authorList>
    </citation>
    <scope>NUCLEOTIDE SEQUENCE [LARGE SCALE GENOMIC DNA]</scope>
    <source>
        <strain evidence="3 4">MS2379</strain>
    </source>
</reference>
<gene>
    <name evidence="3" type="ORF">FKV70_19140</name>
</gene>
<feature type="region of interest" description="Disordered" evidence="1">
    <location>
        <begin position="1"/>
        <end position="31"/>
    </location>
</feature>
<protein>
    <recommendedName>
        <fullName evidence="2">HNH domain-containing protein</fullName>
    </recommendedName>
</protein>
<keyword evidence="4" id="KW-1185">Reference proteome</keyword>
<dbReference type="RefSeq" id="WP_142613862.1">
    <property type="nucleotide sequence ID" value="NZ_VIJZ01000008.1"/>
</dbReference>
<feature type="compositionally biased region" description="Basic residues" evidence="1">
    <location>
        <begin position="16"/>
        <end position="31"/>
    </location>
</feature>
<dbReference type="Proteomes" id="UP000319219">
    <property type="component" value="Unassembled WGS sequence"/>
</dbReference>
<dbReference type="Pfam" id="PF01844">
    <property type="entry name" value="HNH"/>
    <property type="match status" value="1"/>
</dbReference>
<evidence type="ECO:0000313" key="3">
    <source>
        <dbReference type="EMBL" id="TQR97349.1"/>
    </source>
</evidence>
<organism evidence="3 4">
    <name type="scientific">Paenibacillus ottowii</name>
    <dbReference type="NCBI Taxonomy" id="2315729"/>
    <lineage>
        <taxon>Bacteria</taxon>
        <taxon>Bacillati</taxon>
        <taxon>Bacillota</taxon>
        <taxon>Bacilli</taxon>
        <taxon>Bacillales</taxon>
        <taxon>Paenibacillaceae</taxon>
        <taxon>Paenibacillus</taxon>
    </lineage>
</organism>
<evidence type="ECO:0000259" key="2">
    <source>
        <dbReference type="Pfam" id="PF01844"/>
    </source>
</evidence>
<dbReference type="EMBL" id="VIJZ01000008">
    <property type="protein sequence ID" value="TQR97349.1"/>
    <property type="molecule type" value="Genomic_DNA"/>
</dbReference>
<dbReference type="InterPro" id="IPR002711">
    <property type="entry name" value="HNH"/>
</dbReference>